<dbReference type="PROSITE" id="PS50043">
    <property type="entry name" value="HTH_LUXR_2"/>
    <property type="match status" value="1"/>
</dbReference>
<dbReference type="PRINTS" id="PR00038">
    <property type="entry name" value="HTHLUXR"/>
</dbReference>
<keyword evidence="3" id="KW-0238">DNA-binding</keyword>
<feature type="domain" description="HTH luxR-type" evidence="5">
    <location>
        <begin position="149"/>
        <end position="214"/>
    </location>
</feature>
<dbReference type="InterPro" id="IPR001789">
    <property type="entry name" value="Sig_transdc_resp-reg_receiver"/>
</dbReference>
<dbReference type="Pfam" id="PF00196">
    <property type="entry name" value="GerE"/>
    <property type="match status" value="1"/>
</dbReference>
<dbReference type="AlphaFoldDB" id="A0A0F8Y0J2"/>
<evidence type="ECO:0008006" key="8">
    <source>
        <dbReference type="Google" id="ProtNLM"/>
    </source>
</evidence>
<organism evidence="7">
    <name type="scientific">marine sediment metagenome</name>
    <dbReference type="NCBI Taxonomy" id="412755"/>
    <lineage>
        <taxon>unclassified sequences</taxon>
        <taxon>metagenomes</taxon>
        <taxon>ecological metagenomes</taxon>
    </lineage>
</organism>
<dbReference type="GO" id="GO:0006355">
    <property type="term" value="P:regulation of DNA-templated transcription"/>
    <property type="evidence" value="ECO:0007669"/>
    <property type="project" value="InterPro"/>
</dbReference>
<dbReference type="Gene3D" id="3.40.50.2300">
    <property type="match status" value="1"/>
</dbReference>
<dbReference type="PANTHER" id="PTHR43214">
    <property type="entry name" value="TWO-COMPONENT RESPONSE REGULATOR"/>
    <property type="match status" value="1"/>
</dbReference>
<accession>A0A0F8Y0J2</accession>
<dbReference type="SMART" id="SM00421">
    <property type="entry name" value="HTH_LUXR"/>
    <property type="match status" value="1"/>
</dbReference>
<dbReference type="Pfam" id="PF00072">
    <property type="entry name" value="Response_reg"/>
    <property type="match status" value="1"/>
</dbReference>
<evidence type="ECO:0000256" key="1">
    <source>
        <dbReference type="ARBA" id="ARBA00022553"/>
    </source>
</evidence>
<comment type="caution">
    <text evidence="7">The sequence shown here is derived from an EMBL/GenBank/DDBJ whole genome shotgun (WGS) entry which is preliminary data.</text>
</comment>
<proteinExistence type="predicted"/>
<dbReference type="InterPro" id="IPR016032">
    <property type="entry name" value="Sig_transdc_resp-reg_C-effctor"/>
</dbReference>
<dbReference type="SMART" id="SM00448">
    <property type="entry name" value="REC"/>
    <property type="match status" value="1"/>
</dbReference>
<dbReference type="InterPro" id="IPR011006">
    <property type="entry name" value="CheY-like_superfamily"/>
</dbReference>
<keyword evidence="1" id="KW-0597">Phosphoprotein</keyword>
<dbReference type="GO" id="GO:0003677">
    <property type="term" value="F:DNA binding"/>
    <property type="evidence" value="ECO:0007669"/>
    <property type="project" value="UniProtKB-KW"/>
</dbReference>
<name>A0A0F8Y0J2_9ZZZZ</name>
<keyword evidence="2" id="KW-0805">Transcription regulation</keyword>
<evidence type="ECO:0000256" key="3">
    <source>
        <dbReference type="ARBA" id="ARBA00023125"/>
    </source>
</evidence>
<dbReference type="SUPFAM" id="SSF46894">
    <property type="entry name" value="C-terminal effector domain of the bipartite response regulators"/>
    <property type="match status" value="1"/>
</dbReference>
<keyword evidence="4" id="KW-0804">Transcription</keyword>
<dbReference type="InterPro" id="IPR058245">
    <property type="entry name" value="NreC/VraR/RcsB-like_REC"/>
</dbReference>
<evidence type="ECO:0000259" key="5">
    <source>
        <dbReference type="PROSITE" id="PS50043"/>
    </source>
</evidence>
<dbReference type="PROSITE" id="PS00622">
    <property type="entry name" value="HTH_LUXR_1"/>
    <property type="match status" value="1"/>
</dbReference>
<evidence type="ECO:0000256" key="4">
    <source>
        <dbReference type="ARBA" id="ARBA00023163"/>
    </source>
</evidence>
<evidence type="ECO:0000313" key="7">
    <source>
        <dbReference type="EMBL" id="KKK74867.1"/>
    </source>
</evidence>
<dbReference type="GO" id="GO:0000160">
    <property type="term" value="P:phosphorelay signal transduction system"/>
    <property type="evidence" value="ECO:0007669"/>
    <property type="project" value="InterPro"/>
</dbReference>
<dbReference type="InterPro" id="IPR000792">
    <property type="entry name" value="Tscrpt_reg_LuxR_C"/>
</dbReference>
<dbReference type="CDD" id="cd06170">
    <property type="entry name" value="LuxR_C_like"/>
    <property type="match status" value="1"/>
</dbReference>
<gene>
    <name evidence="7" type="ORF">LCGC14_2879470</name>
</gene>
<dbReference type="PROSITE" id="PS50110">
    <property type="entry name" value="RESPONSE_REGULATORY"/>
    <property type="match status" value="1"/>
</dbReference>
<sequence length="220" mass="24735">MPMKIRVLIAEDHAIVRQGIRLLLDGQPDVEVVAEAADGRQAIALVEQVEPNVVLMDLAMPGINGLEATHTIKKRFPQVQVVALTVHESDEYFFQMIEAGAVGYVLKGADPSLLLEAIRTAHQGEVFLHPPLTTKLVRDYLRRARAGEARALYDDLTEREREVLRLIAEGHTNQEIADLLCISLSTVQTHRTHVMEKLKLRKRSELIDYALRQGLLNLRP</sequence>
<dbReference type="InterPro" id="IPR039420">
    <property type="entry name" value="WalR-like"/>
</dbReference>
<protein>
    <recommendedName>
        <fullName evidence="8">DNA-binding response regulator</fullName>
    </recommendedName>
</protein>
<feature type="domain" description="Response regulatory" evidence="6">
    <location>
        <begin position="6"/>
        <end position="122"/>
    </location>
</feature>
<dbReference type="SUPFAM" id="SSF52172">
    <property type="entry name" value="CheY-like"/>
    <property type="match status" value="1"/>
</dbReference>
<dbReference type="PANTHER" id="PTHR43214:SF24">
    <property type="entry name" value="TRANSCRIPTIONAL REGULATORY PROTEIN NARL-RELATED"/>
    <property type="match status" value="1"/>
</dbReference>
<evidence type="ECO:0000256" key="2">
    <source>
        <dbReference type="ARBA" id="ARBA00023015"/>
    </source>
</evidence>
<dbReference type="CDD" id="cd17535">
    <property type="entry name" value="REC_NarL-like"/>
    <property type="match status" value="1"/>
</dbReference>
<reference evidence="7" key="1">
    <citation type="journal article" date="2015" name="Nature">
        <title>Complex archaea that bridge the gap between prokaryotes and eukaryotes.</title>
        <authorList>
            <person name="Spang A."/>
            <person name="Saw J.H."/>
            <person name="Jorgensen S.L."/>
            <person name="Zaremba-Niedzwiedzka K."/>
            <person name="Martijn J."/>
            <person name="Lind A.E."/>
            <person name="van Eijk R."/>
            <person name="Schleper C."/>
            <person name="Guy L."/>
            <person name="Ettema T.J."/>
        </authorList>
    </citation>
    <scope>NUCLEOTIDE SEQUENCE</scope>
</reference>
<evidence type="ECO:0000259" key="6">
    <source>
        <dbReference type="PROSITE" id="PS50110"/>
    </source>
</evidence>
<dbReference type="EMBL" id="LAZR01056119">
    <property type="protein sequence ID" value="KKK74867.1"/>
    <property type="molecule type" value="Genomic_DNA"/>
</dbReference>